<evidence type="ECO:0000256" key="6">
    <source>
        <dbReference type="ARBA" id="ARBA00022801"/>
    </source>
</evidence>
<dbReference type="KEGG" id="eke:EK0264_04925"/>
<accession>A0A7L4YKA8</accession>
<dbReference type="EMBL" id="CP047156">
    <property type="protein sequence ID" value="QHB99694.1"/>
    <property type="molecule type" value="Genomic_DNA"/>
</dbReference>
<evidence type="ECO:0000256" key="7">
    <source>
        <dbReference type="ARBA" id="ARBA00023277"/>
    </source>
</evidence>
<dbReference type="PANTHER" id="PTHR38050">
    <property type="match status" value="1"/>
</dbReference>
<dbReference type="OrthoDB" id="9767239at2"/>
<dbReference type="GO" id="GO:0005576">
    <property type="term" value="C:extracellular region"/>
    <property type="evidence" value="ECO:0007669"/>
    <property type="project" value="UniProtKB-SubCell"/>
</dbReference>
<keyword evidence="6" id="KW-0378">Hydrolase</keyword>
<sequence>MSGSGSRHDNGVVHERRELRSGADTRRFTVVRRTDVDLADVPAIVDLHGSGLTPAHHLAVTGAHELVAAGEAVVIAPQAAIDFTMDKRIGAGWAWNIPGAPLPGESTPRSGPDDIDFLDRLIGHVVAELGINAERIHLRGYSGGARLLAPFVAAVDRRLASVTFVSGVRYPEDLAGQVPPVLAIHGARDQINPYAGGTSPRWGESVDDAVRRWAAHAGGVRERATSPAPSVRELRFERADGFAAVRLLVDETAEHTWPGTSDAADIAAFGASGVLDASAVHRQFIREVEAASG</sequence>
<dbReference type="Gene3D" id="3.40.50.1820">
    <property type="entry name" value="alpha/beta hydrolase"/>
    <property type="match status" value="1"/>
</dbReference>
<dbReference type="AlphaFoldDB" id="A0A7L4YKA8"/>
<organism evidence="10 11">
    <name type="scientific">Epidermidibacterium keratini</name>
    <dbReference type="NCBI Taxonomy" id="1891644"/>
    <lineage>
        <taxon>Bacteria</taxon>
        <taxon>Bacillati</taxon>
        <taxon>Actinomycetota</taxon>
        <taxon>Actinomycetes</taxon>
        <taxon>Sporichthyales</taxon>
        <taxon>Sporichthyaceae</taxon>
        <taxon>Epidermidibacterium</taxon>
    </lineage>
</organism>
<evidence type="ECO:0000256" key="1">
    <source>
        <dbReference type="ARBA" id="ARBA00004613"/>
    </source>
</evidence>
<evidence type="ECO:0000313" key="11">
    <source>
        <dbReference type="Proteomes" id="UP000463857"/>
    </source>
</evidence>
<evidence type="ECO:0000256" key="8">
    <source>
        <dbReference type="ARBA" id="ARBA00023326"/>
    </source>
</evidence>
<comment type="function">
    <text evidence="9">Involved in degradation of plant cell walls. Hydrolyzes the feruloyl-arabinose ester bond in arabinoxylans, and the feruloyl-galactose ester bond in pectin. Active against paranitrophenyl-acetate, methyl ferulate and wheat arabinoxylan.</text>
</comment>
<dbReference type="GO" id="GO:0045493">
    <property type="term" value="P:xylan catabolic process"/>
    <property type="evidence" value="ECO:0007669"/>
    <property type="project" value="UniProtKB-KW"/>
</dbReference>
<name>A0A7L4YKA8_9ACTN</name>
<dbReference type="InParanoid" id="A0A7L4YKA8"/>
<evidence type="ECO:0000256" key="4">
    <source>
        <dbReference type="ARBA" id="ARBA00022651"/>
    </source>
</evidence>
<evidence type="ECO:0000256" key="2">
    <source>
        <dbReference type="ARBA" id="ARBA00010278"/>
    </source>
</evidence>
<proteinExistence type="inferred from homology"/>
<keyword evidence="5" id="KW-0732">Signal</keyword>
<evidence type="ECO:0000256" key="9">
    <source>
        <dbReference type="ARBA" id="ARBA00025250"/>
    </source>
</evidence>
<keyword evidence="3" id="KW-0964">Secreted</keyword>
<keyword evidence="4" id="KW-0858">Xylan degradation</keyword>
<comment type="similarity">
    <text evidence="2">Belongs to the faeC family.</text>
</comment>
<gene>
    <name evidence="10" type="ORF">EK0264_04925</name>
</gene>
<dbReference type="SUPFAM" id="SSF53474">
    <property type="entry name" value="alpha/beta-Hydrolases"/>
    <property type="match status" value="1"/>
</dbReference>
<dbReference type="InterPro" id="IPR029058">
    <property type="entry name" value="AB_hydrolase_fold"/>
</dbReference>
<dbReference type="GO" id="GO:0030600">
    <property type="term" value="F:feruloyl esterase activity"/>
    <property type="evidence" value="ECO:0007669"/>
    <property type="project" value="InterPro"/>
</dbReference>
<evidence type="ECO:0008006" key="12">
    <source>
        <dbReference type="Google" id="ProtNLM"/>
    </source>
</evidence>
<evidence type="ECO:0000313" key="10">
    <source>
        <dbReference type="EMBL" id="QHB99694.1"/>
    </source>
</evidence>
<evidence type="ECO:0000256" key="5">
    <source>
        <dbReference type="ARBA" id="ARBA00022729"/>
    </source>
</evidence>
<comment type="subcellular location">
    <subcellularLocation>
        <location evidence="1">Secreted</location>
    </subcellularLocation>
</comment>
<protein>
    <recommendedName>
        <fullName evidence="12">Polyhydroxybutyrate depolymerase</fullName>
    </recommendedName>
</protein>
<evidence type="ECO:0000256" key="3">
    <source>
        <dbReference type="ARBA" id="ARBA00022525"/>
    </source>
</evidence>
<keyword evidence="7" id="KW-0119">Carbohydrate metabolism</keyword>
<dbReference type="InterPro" id="IPR043595">
    <property type="entry name" value="FaeB/C/D"/>
</dbReference>
<keyword evidence="11" id="KW-1185">Reference proteome</keyword>
<dbReference type="Proteomes" id="UP000463857">
    <property type="component" value="Chromosome"/>
</dbReference>
<keyword evidence="8" id="KW-0624">Polysaccharide degradation</keyword>
<dbReference type="RefSeq" id="WP_159543509.1">
    <property type="nucleotide sequence ID" value="NZ_CP047156.1"/>
</dbReference>
<reference evidence="10 11" key="1">
    <citation type="journal article" date="2018" name="Int. J. Syst. Evol. Microbiol.">
        <title>Epidermidibacterium keratini gen. nov., sp. nov., a member of the family Sporichthyaceae, isolated from keratin epidermis.</title>
        <authorList>
            <person name="Lee D.G."/>
            <person name="Trujillo M.E."/>
            <person name="Kang S."/>
            <person name="Nam J.J."/>
            <person name="Kim Y.J."/>
        </authorList>
    </citation>
    <scope>NUCLEOTIDE SEQUENCE [LARGE SCALE GENOMIC DNA]</scope>
    <source>
        <strain evidence="10 11">EPI-7</strain>
    </source>
</reference>
<dbReference type="PANTHER" id="PTHR38050:SF1">
    <property type="entry name" value="FERULOYL ESTERASE C"/>
    <property type="match status" value="1"/>
</dbReference>